<proteinExistence type="predicted"/>
<evidence type="ECO:0000313" key="2">
    <source>
        <dbReference type="Proteomes" id="UP001597417"/>
    </source>
</evidence>
<protein>
    <recommendedName>
        <fullName evidence="3">Immunity protein 53</fullName>
    </recommendedName>
</protein>
<comment type="caution">
    <text evidence="1">The sequence shown here is derived from an EMBL/GenBank/DDBJ whole genome shotgun (WGS) entry which is preliminary data.</text>
</comment>
<gene>
    <name evidence="1" type="ORF">ACFSXZ_40905</name>
</gene>
<accession>A0ABW5GAF6</accession>
<dbReference type="EMBL" id="JBHUKR010000030">
    <property type="protein sequence ID" value="MFD2422702.1"/>
    <property type="molecule type" value="Genomic_DNA"/>
</dbReference>
<evidence type="ECO:0008006" key="3">
    <source>
        <dbReference type="Google" id="ProtNLM"/>
    </source>
</evidence>
<dbReference type="Proteomes" id="UP001597417">
    <property type="component" value="Unassembled WGS sequence"/>
</dbReference>
<name>A0ABW5GAF6_9PSEU</name>
<organism evidence="1 2">
    <name type="scientific">Amycolatopsis pigmentata</name>
    <dbReference type="NCBI Taxonomy" id="450801"/>
    <lineage>
        <taxon>Bacteria</taxon>
        <taxon>Bacillati</taxon>
        <taxon>Actinomycetota</taxon>
        <taxon>Actinomycetes</taxon>
        <taxon>Pseudonocardiales</taxon>
        <taxon>Pseudonocardiaceae</taxon>
        <taxon>Amycolatopsis</taxon>
    </lineage>
</organism>
<evidence type="ECO:0000313" key="1">
    <source>
        <dbReference type="EMBL" id="MFD2422702.1"/>
    </source>
</evidence>
<dbReference type="RefSeq" id="WP_378271929.1">
    <property type="nucleotide sequence ID" value="NZ_JBHUKR010000030.1"/>
</dbReference>
<keyword evidence="2" id="KW-1185">Reference proteome</keyword>
<sequence length="153" mass="16713">MTTPAHTLNAHLAHCGPDAGAPRPATTASDGAAATMVVRREAVWRALAEAITYDCILTFDPASGWGHWATTIPGQTPLFLGFVQADPELRELPELEGITLAVHRAQADGGFRVTKDDRHPPQWNTWRVSQAWTREGLREVQLRSGLRTALVGR</sequence>
<reference evidence="2" key="1">
    <citation type="journal article" date="2019" name="Int. J. Syst. Evol. Microbiol.">
        <title>The Global Catalogue of Microorganisms (GCM) 10K type strain sequencing project: providing services to taxonomists for standard genome sequencing and annotation.</title>
        <authorList>
            <consortium name="The Broad Institute Genomics Platform"/>
            <consortium name="The Broad Institute Genome Sequencing Center for Infectious Disease"/>
            <person name="Wu L."/>
            <person name="Ma J."/>
        </authorList>
    </citation>
    <scope>NUCLEOTIDE SEQUENCE [LARGE SCALE GENOMIC DNA]</scope>
    <source>
        <strain evidence="2">CGMCC 4.7645</strain>
    </source>
</reference>